<keyword evidence="5 11" id="KW-1133">Transmembrane helix</keyword>
<evidence type="ECO:0000256" key="4">
    <source>
        <dbReference type="ARBA" id="ARBA00022692"/>
    </source>
</evidence>
<evidence type="ECO:0000256" key="8">
    <source>
        <dbReference type="ARBA" id="ARBA00023209"/>
    </source>
</evidence>
<dbReference type="InterPro" id="IPR000462">
    <property type="entry name" value="CDP-OH_P_trans"/>
</dbReference>
<evidence type="ECO:0000256" key="11">
    <source>
        <dbReference type="SAM" id="Phobius"/>
    </source>
</evidence>
<dbReference type="AlphaFoldDB" id="A0A1E4RGN2"/>
<dbReference type="InterPro" id="IPR050324">
    <property type="entry name" value="CDP-alcohol_PTase-I"/>
</dbReference>
<keyword evidence="2" id="KW-0444">Lipid biosynthesis</keyword>
<evidence type="ECO:0000256" key="10">
    <source>
        <dbReference type="RuleBase" id="RU003750"/>
    </source>
</evidence>
<evidence type="ECO:0000256" key="6">
    <source>
        <dbReference type="ARBA" id="ARBA00023098"/>
    </source>
</evidence>
<dbReference type="PANTHER" id="PTHR14269:SF60">
    <property type="entry name" value="CARDIOLIPIN SYNTHASE (CMP-FORMING)"/>
    <property type="match status" value="1"/>
</dbReference>
<reference evidence="13" key="1">
    <citation type="submission" date="2016-05" db="EMBL/GenBank/DDBJ databases">
        <title>Comparative genomics of biotechnologically important yeasts.</title>
        <authorList>
            <consortium name="DOE Joint Genome Institute"/>
            <person name="Riley R."/>
            <person name="Haridas S."/>
            <person name="Wolfe K.H."/>
            <person name="Lopes M.R."/>
            <person name="Hittinger C.T."/>
            <person name="Goker M."/>
            <person name="Salamov A."/>
            <person name="Wisecaver J."/>
            <person name="Long T.M."/>
            <person name="Aerts A.L."/>
            <person name="Barry K."/>
            <person name="Choi C."/>
            <person name="Clum A."/>
            <person name="Coughlan A.Y."/>
            <person name="Deshpande S."/>
            <person name="Douglass A.P."/>
            <person name="Hanson S.J."/>
            <person name="Klenk H.-P."/>
            <person name="Labutti K."/>
            <person name="Lapidus A."/>
            <person name="Lindquist E."/>
            <person name="Lipzen A."/>
            <person name="Meier-Kolthoff J.P."/>
            <person name="Ohm R.A."/>
            <person name="Otillar R.P."/>
            <person name="Pangilinan J."/>
            <person name="Peng Y."/>
            <person name="Rokas A."/>
            <person name="Rosa C.A."/>
            <person name="Scheuner C."/>
            <person name="Sibirny A.A."/>
            <person name="Slot J.C."/>
            <person name="Stielow J.B."/>
            <person name="Sun H."/>
            <person name="Kurtzman C.P."/>
            <person name="Blackwell M."/>
            <person name="Grigoriev I.V."/>
            <person name="Jeffries T.W."/>
        </authorList>
    </citation>
    <scope>NUCLEOTIDE SEQUENCE [LARGE SCALE GENOMIC DNA]</scope>
    <source>
        <strain evidence="13">NRRL Y-1933</strain>
    </source>
</reference>
<dbReference type="GO" id="GO:0007006">
    <property type="term" value="P:mitochondrial membrane organization"/>
    <property type="evidence" value="ECO:0007669"/>
    <property type="project" value="EnsemblFungi"/>
</dbReference>
<evidence type="ECO:0008006" key="14">
    <source>
        <dbReference type="Google" id="ProtNLM"/>
    </source>
</evidence>
<keyword evidence="13" id="KW-1185">Reference proteome</keyword>
<accession>A0A1E4RGN2</accession>
<dbReference type="GO" id="GO:0043337">
    <property type="term" value="F:cardiolipin synthase (CMP-forming)"/>
    <property type="evidence" value="ECO:0007669"/>
    <property type="project" value="EnsemblFungi"/>
</dbReference>
<dbReference type="STRING" id="984485.A0A1E4RGN2"/>
<dbReference type="GO" id="GO:0006612">
    <property type="term" value="P:protein targeting to membrane"/>
    <property type="evidence" value="ECO:0007669"/>
    <property type="project" value="EnsemblFungi"/>
</dbReference>
<proteinExistence type="inferred from homology"/>
<dbReference type="PANTHER" id="PTHR14269">
    <property type="entry name" value="CDP-DIACYLGLYCEROL--GLYCEROL-3-PHOSPHATE 3-PHOSPHATIDYLTRANSFERASE-RELATED"/>
    <property type="match status" value="1"/>
</dbReference>
<keyword evidence="3 10" id="KW-0808">Transferase</keyword>
<dbReference type="EMBL" id="KV454542">
    <property type="protein sequence ID" value="ODV66371.1"/>
    <property type="molecule type" value="Genomic_DNA"/>
</dbReference>
<evidence type="ECO:0000313" key="12">
    <source>
        <dbReference type="EMBL" id="ODV66371.1"/>
    </source>
</evidence>
<keyword evidence="7 11" id="KW-0472">Membrane</keyword>
<gene>
    <name evidence="12" type="ORF">HYPBUDRAFT_111350</name>
</gene>
<name>A0A1E4RGN2_9ASCO</name>
<sequence length="284" mass="31703">MFRLASPVGIIKGSVSLRSTNVFRHSISVTSTRFLQPSRISNPSITGKTIKPFLRQYSTTPKPQETAIEKEPKEAVAKEVVSNKLFTLPNILTMTRIATTPMIGYFIIKNEPNLAMSIFTYSCITDFLDGYIARRFNLKSTFGSILDPMADKFLMTTCTLSLGYSNIIPVYLATLIIGRDVLLSFWAFYIRYRTMKEPKTIKNFIDFRNSSVSVQPSLLGKVNTGLQMVYVGSLVLRPGIEMVLGIGEADLNLIFQFFEYIVASTTVLSGLGYFISGGGIKYLK</sequence>
<dbReference type="GO" id="GO:0016020">
    <property type="term" value="C:membrane"/>
    <property type="evidence" value="ECO:0007669"/>
    <property type="project" value="UniProtKB-SubCell"/>
</dbReference>
<dbReference type="GO" id="GO:0006873">
    <property type="term" value="P:intracellular monoatomic ion homeostasis"/>
    <property type="evidence" value="ECO:0007669"/>
    <property type="project" value="EnsemblFungi"/>
</dbReference>
<evidence type="ECO:0000313" key="13">
    <source>
        <dbReference type="Proteomes" id="UP000095085"/>
    </source>
</evidence>
<evidence type="ECO:0000256" key="3">
    <source>
        <dbReference type="ARBA" id="ARBA00022679"/>
    </source>
</evidence>
<keyword evidence="6" id="KW-0443">Lipid metabolism</keyword>
<evidence type="ECO:0000256" key="1">
    <source>
        <dbReference type="ARBA" id="ARBA00004141"/>
    </source>
</evidence>
<feature type="transmembrane region" description="Helical" evidence="11">
    <location>
        <begin position="168"/>
        <end position="189"/>
    </location>
</feature>
<comment type="similarity">
    <text evidence="10">Belongs to the CDP-alcohol phosphatidyltransferase class-I family.</text>
</comment>
<dbReference type="Proteomes" id="UP000095085">
    <property type="component" value="Unassembled WGS sequence"/>
</dbReference>
<protein>
    <recommendedName>
        <fullName evidence="14">CDP-diacylglycerol--glycerol-3-phosphate 3-phosphatidyltransferase</fullName>
    </recommendedName>
</protein>
<feature type="transmembrane region" description="Helical" evidence="11">
    <location>
        <begin position="253"/>
        <end position="275"/>
    </location>
</feature>
<dbReference type="PROSITE" id="PS00379">
    <property type="entry name" value="CDP_ALCOHOL_P_TRANSF"/>
    <property type="match status" value="1"/>
</dbReference>
<keyword evidence="9" id="KW-1208">Phospholipid metabolism</keyword>
<organism evidence="12 13">
    <name type="scientific">Hyphopichia burtonii NRRL Y-1933</name>
    <dbReference type="NCBI Taxonomy" id="984485"/>
    <lineage>
        <taxon>Eukaryota</taxon>
        <taxon>Fungi</taxon>
        <taxon>Dikarya</taxon>
        <taxon>Ascomycota</taxon>
        <taxon>Saccharomycotina</taxon>
        <taxon>Pichiomycetes</taxon>
        <taxon>Debaryomycetaceae</taxon>
        <taxon>Hyphopichia</taxon>
    </lineage>
</organism>
<keyword evidence="8" id="KW-0594">Phospholipid biosynthesis</keyword>
<dbReference type="GeneID" id="30993377"/>
<evidence type="ECO:0000256" key="5">
    <source>
        <dbReference type="ARBA" id="ARBA00022989"/>
    </source>
</evidence>
<dbReference type="GO" id="GO:0032049">
    <property type="term" value="P:cardiolipin biosynthetic process"/>
    <property type="evidence" value="ECO:0007669"/>
    <property type="project" value="TreeGrafter"/>
</dbReference>
<dbReference type="Gene3D" id="1.20.120.1760">
    <property type="match status" value="1"/>
</dbReference>
<comment type="subcellular location">
    <subcellularLocation>
        <location evidence="1">Membrane</location>
        <topology evidence="1">Multi-pass membrane protein</topology>
    </subcellularLocation>
</comment>
<evidence type="ECO:0000256" key="7">
    <source>
        <dbReference type="ARBA" id="ARBA00023136"/>
    </source>
</evidence>
<evidence type="ECO:0000256" key="2">
    <source>
        <dbReference type="ARBA" id="ARBA00022516"/>
    </source>
</evidence>
<keyword evidence="4 11" id="KW-0812">Transmembrane</keyword>
<dbReference type="InterPro" id="IPR043130">
    <property type="entry name" value="CDP-OH_PTrfase_TM_dom"/>
</dbReference>
<dbReference type="RefSeq" id="XP_020075438.1">
    <property type="nucleotide sequence ID" value="XM_020218827.1"/>
</dbReference>
<dbReference type="OrthoDB" id="10020554at2759"/>
<dbReference type="InterPro" id="IPR048254">
    <property type="entry name" value="CDP_ALCOHOL_P_TRANSF_CS"/>
</dbReference>
<dbReference type="GO" id="GO:0005739">
    <property type="term" value="C:mitochondrion"/>
    <property type="evidence" value="ECO:0007669"/>
    <property type="project" value="TreeGrafter"/>
</dbReference>
<evidence type="ECO:0000256" key="9">
    <source>
        <dbReference type="ARBA" id="ARBA00023264"/>
    </source>
</evidence>
<dbReference type="Pfam" id="PF01066">
    <property type="entry name" value="CDP-OH_P_transf"/>
    <property type="match status" value="1"/>
</dbReference>